<keyword evidence="5" id="KW-0472">Membrane</keyword>
<dbReference type="PANTHER" id="PTHR33885">
    <property type="entry name" value="PHAGE SHOCK PROTEIN C"/>
    <property type="match status" value="1"/>
</dbReference>
<dbReference type="InterPro" id="IPR007168">
    <property type="entry name" value="Phageshock_PspC_N"/>
</dbReference>
<protein>
    <recommendedName>
        <fullName evidence="6">Phage shock protein PspC N-terminal domain-containing protein</fullName>
    </recommendedName>
</protein>
<name>A0A179CM26_9LACO</name>
<dbReference type="GO" id="GO:0005886">
    <property type="term" value="C:plasma membrane"/>
    <property type="evidence" value="ECO:0007669"/>
    <property type="project" value="UniProtKB-SubCell"/>
</dbReference>
<dbReference type="RefSeq" id="WP_064207866.1">
    <property type="nucleotide sequence ID" value="NZ_CASEIF010000018.1"/>
</dbReference>
<keyword evidence="4" id="KW-1133">Transmembrane helix</keyword>
<dbReference type="EMBL" id="LVKI01000002">
    <property type="protein sequence ID" value="OAQ09088.1"/>
    <property type="molecule type" value="Genomic_DNA"/>
</dbReference>
<organism evidence="7 8">
    <name type="scientific">Ligilactobacillus aviarius</name>
    <dbReference type="NCBI Taxonomy" id="1606"/>
    <lineage>
        <taxon>Bacteria</taxon>
        <taxon>Bacillati</taxon>
        <taxon>Bacillota</taxon>
        <taxon>Bacilli</taxon>
        <taxon>Lactobacillales</taxon>
        <taxon>Lactobacillaceae</taxon>
        <taxon>Ligilactobacillus</taxon>
    </lineage>
</organism>
<evidence type="ECO:0000313" key="8">
    <source>
        <dbReference type="Proteomes" id="UP000078520"/>
    </source>
</evidence>
<proteinExistence type="predicted"/>
<reference evidence="8" key="1">
    <citation type="submission" date="2016-03" db="EMBL/GenBank/DDBJ databases">
        <authorList>
            <person name="Johnson T.J."/>
            <person name="Youmans B."/>
            <person name="Case K."/>
            <person name="Noll S."/>
        </authorList>
    </citation>
    <scope>NUCLEOTIDE SEQUENCE [LARGE SCALE GENOMIC DNA]</scope>
    <source>
        <strain evidence="8">UMNLAv8</strain>
    </source>
</reference>
<evidence type="ECO:0000256" key="3">
    <source>
        <dbReference type="ARBA" id="ARBA00022692"/>
    </source>
</evidence>
<dbReference type="PANTHER" id="PTHR33885:SF3">
    <property type="entry name" value="PHAGE SHOCK PROTEIN C"/>
    <property type="match status" value="1"/>
</dbReference>
<evidence type="ECO:0000256" key="1">
    <source>
        <dbReference type="ARBA" id="ARBA00004162"/>
    </source>
</evidence>
<evidence type="ECO:0000256" key="2">
    <source>
        <dbReference type="ARBA" id="ARBA00022475"/>
    </source>
</evidence>
<keyword evidence="2" id="KW-1003">Cell membrane</keyword>
<sequence>MRKKRKRLTKSNDKVFLGVFGGIAEYFNWDKAITRIIGAFLIIFPGTVFAGTLLYLIAALVMPGPNDPNIIEGEFREKDR</sequence>
<comment type="caution">
    <text evidence="7">The sequence shown here is derived from an EMBL/GenBank/DDBJ whole genome shotgun (WGS) entry which is preliminary data.</text>
</comment>
<evidence type="ECO:0000256" key="5">
    <source>
        <dbReference type="ARBA" id="ARBA00023136"/>
    </source>
</evidence>
<dbReference type="InterPro" id="IPR052027">
    <property type="entry name" value="PspC"/>
</dbReference>
<dbReference type="OrthoDB" id="9815286at2"/>
<comment type="subcellular location">
    <subcellularLocation>
        <location evidence="1">Cell membrane</location>
        <topology evidence="1">Single-pass membrane protein</topology>
    </subcellularLocation>
</comment>
<accession>A0A179CM26</accession>
<gene>
    <name evidence="7" type="ORF">A3O14_01645</name>
</gene>
<dbReference type="Pfam" id="PF04024">
    <property type="entry name" value="PspC"/>
    <property type="match status" value="1"/>
</dbReference>
<keyword evidence="3" id="KW-0812">Transmembrane</keyword>
<dbReference type="AlphaFoldDB" id="A0A179CM26"/>
<feature type="domain" description="Phage shock protein PspC N-terminal" evidence="6">
    <location>
        <begin position="6"/>
        <end position="63"/>
    </location>
</feature>
<evidence type="ECO:0000256" key="4">
    <source>
        <dbReference type="ARBA" id="ARBA00022989"/>
    </source>
</evidence>
<evidence type="ECO:0000259" key="6">
    <source>
        <dbReference type="Pfam" id="PF04024"/>
    </source>
</evidence>
<dbReference type="Proteomes" id="UP000078520">
    <property type="component" value="Unassembled WGS sequence"/>
</dbReference>
<evidence type="ECO:0000313" key="7">
    <source>
        <dbReference type="EMBL" id="OAQ09088.1"/>
    </source>
</evidence>